<keyword evidence="6 10" id="KW-1133">Transmembrane helix</keyword>
<dbReference type="RefSeq" id="WP_130601096.1">
    <property type="nucleotide sequence ID" value="NZ_CP034759.1"/>
</dbReference>
<evidence type="ECO:0000259" key="11">
    <source>
        <dbReference type="Pfam" id="PF01618"/>
    </source>
</evidence>
<keyword evidence="7 10" id="KW-0472">Membrane</keyword>
<sequence length="452" mass="48789">MAIYQVKMSILTVVLLVISSLTVKAQANDNLVEELLARISTSKQALLDVEKSVNKQSTALARDIAKQQKQVKELREKAVVLQRFADEQLMSVAQLEKRLQQWSTQSNYQKQLLTSYAEASHLPTEQLTQANGEVVVDINALSHMSEQVLARLSPSWQVQDVVTEQGSIAQVNTIAIGPVEVAYDAGALSGGPVSRELIAEPRILADIFDEQAIAELGSIQASGSGTLRFDPTLGNAYKLKDKQQGILAHIKTGGVWALPILFFGVLSLVVSVAKAIQLVRLPTIDVNLTEKIKEILHLNNNQDEVSKAQTHEKLAVLSATSQGAQKGLFDIAMSTPISQERDDLLIAYLLEYKHKTERFIGAIATSAAIAPLLGLLGTVSGMISTFMMMTIFGTGDASTVSGGISEALITTELGLIVAIPSLILSALLSRRSKSYCAKLEANAIKLSKISFA</sequence>
<dbReference type="InterPro" id="IPR050790">
    <property type="entry name" value="ExbB/TolQ_transport"/>
</dbReference>
<name>A0A4P6P826_9GAMM</name>
<feature type="transmembrane region" description="Helical" evidence="10">
    <location>
        <begin position="359"/>
        <end position="387"/>
    </location>
</feature>
<dbReference type="InterPro" id="IPR002898">
    <property type="entry name" value="MotA_ExbB_proton_chnl"/>
</dbReference>
<keyword evidence="9" id="KW-0175">Coiled coil</keyword>
<feature type="transmembrane region" description="Helical" evidence="10">
    <location>
        <begin position="407"/>
        <end position="428"/>
    </location>
</feature>
<reference evidence="12 13" key="1">
    <citation type="submission" date="2018-12" db="EMBL/GenBank/DDBJ databases">
        <title>Complete genome of Litorilituus sediminis.</title>
        <authorList>
            <person name="Liu A."/>
            <person name="Rong J."/>
        </authorList>
    </citation>
    <scope>NUCLEOTIDE SEQUENCE [LARGE SCALE GENOMIC DNA]</scope>
    <source>
        <strain evidence="12 13">JCM 17549</strain>
    </source>
</reference>
<evidence type="ECO:0000313" key="12">
    <source>
        <dbReference type="EMBL" id="QBG35682.1"/>
    </source>
</evidence>
<accession>A0A4P6P826</accession>
<keyword evidence="4 10" id="KW-0812">Transmembrane</keyword>
<dbReference type="PANTHER" id="PTHR30625">
    <property type="entry name" value="PROTEIN TOLQ"/>
    <property type="match status" value="1"/>
</dbReference>
<feature type="transmembrane region" description="Helical" evidence="10">
    <location>
        <begin position="253"/>
        <end position="273"/>
    </location>
</feature>
<evidence type="ECO:0000256" key="1">
    <source>
        <dbReference type="ARBA" id="ARBA00004651"/>
    </source>
</evidence>
<proteinExistence type="inferred from homology"/>
<evidence type="ECO:0000256" key="4">
    <source>
        <dbReference type="ARBA" id="ARBA00022692"/>
    </source>
</evidence>
<dbReference type="PANTHER" id="PTHR30625:SF15">
    <property type="entry name" value="BIOPOLYMER TRANSPORT PROTEIN EXBB"/>
    <property type="match status" value="1"/>
</dbReference>
<dbReference type="AlphaFoldDB" id="A0A4P6P826"/>
<feature type="domain" description="MotA/TolQ/ExbB proton channel" evidence="11">
    <location>
        <begin position="344"/>
        <end position="440"/>
    </location>
</feature>
<dbReference type="OrthoDB" id="4045at2"/>
<comment type="subcellular location">
    <subcellularLocation>
        <location evidence="1">Cell membrane</location>
        <topology evidence="1">Multi-pass membrane protein</topology>
    </subcellularLocation>
    <subcellularLocation>
        <location evidence="8">Membrane</location>
        <topology evidence="8">Multi-pass membrane protein</topology>
    </subcellularLocation>
</comment>
<keyword evidence="5 8" id="KW-0653">Protein transport</keyword>
<protein>
    <submittedName>
        <fullName evidence="12">Transporter proton channel domain containing protein</fullName>
    </submittedName>
</protein>
<dbReference type="GO" id="GO:0005886">
    <property type="term" value="C:plasma membrane"/>
    <property type="evidence" value="ECO:0007669"/>
    <property type="project" value="UniProtKB-SubCell"/>
</dbReference>
<evidence type="ECO:0000256" key="3">
    <source>
        <dbReference type="ARBA" id="ARBA00022475"/>
    </source>
</evidence>
<keyword evidence="3" id="KW-1003">Cell membrane</keyword>
<evidence type="ECO:0000256" key="7">
    <source>
        <dbReference type="ARBA" id="ARBA00023136"/>
    </source>
</evidence>
<evidence type="ECO:0000256" key="8">
    <source>
        <dbReference type="RuleBase" id="RU004057"/>
    </source>
</evidence>
<dbReference type="EMBL" id="CP034759">
    <property type="protein sequence ID" value="QBG35682.1"/>
    <property type="molecule type" value="Genomic_DNA"/>
</dbReference>
<keyword evidence="13" id="KW-1185">Reference proteome</keyword>
<comment type="similarity">
    <text evidence="8">Belongs to the exbB/tolQ family.</text>
</comment>
<feature type="coiled-coil region" evidence="9">
    <location>
        <begin position="57"/>
        <end position="105"/>
    </location>
</feature>
<evidence type="ECO:0000256" key="10">
    <source>
        <dbReference type="SAM" id="Phobius"/>
    </source>
</evidence>
<keyword evidence="2 8" id="KW-0813">Transport</keyword>
<dbReference type="Pfam" id="PF01618">
    <property type="entry name" value="MotA_ExbB"/>
    <property type="match status" value="1"/>
</dbReference>
<evidence type="ECO:0000256" key="9">
    <source>
        <dbReference type="SAM" id="Coils"/>
    </source>
</evidence>
<dbReference type="KEGG" id="lsd:EMK97_08150"/>
<dbReference type="Proteomes" id="UP000290244">
    <property type="component" value="Chromosome"/>
</dbReference>
<organism evidence="12 13">
    <name type="scientific">Litorilituus sediminis</name>
    <dbReference type="NCBI Taxonomy" id="718192"/>
    <lineage>
        <taxon>Bacteria</taxon>
        <taxon>Pseudomonadati</taxon>
        <taxon>Pseudomonadota</taxon>
        <taxon>Gammaproteobacteria</taxon>
        <taxon>Alteromonadales</taxon>
        <taxon>Colwelliaceae</taxon>
        <taxon>Litorilituus</taxon>
    </lineage>
</organism>
<dbReference type="GO" id="GO:0017038">
    <property type="term" value="P:protein import"/>
    <property type="evidence" value="ECO:0007669"/>
    <property type="project" value="TreeGrafter"/>
</dbReference>
<evidence type="ECO:0000256" key="6">
    <source>
        <dbReference type="ARBA" id="ARBA00022989"/>
    </source>
</evidence>
<gene>
    <name evidence="12" type="ORF">EMK97_08150</name>
</gene>
<evidence type="ECO:0000256" key="2">
    <source>
        <dbReference type="ARBA" id="ARBA00022448"/>
    </source>
</evidence>
<evidence type="ECO:0000313" key="13">
    <source>
        <dbReference type="Proteomes" id="UP000290244"/>
    </source>
</evidence>
<evidence type="ECO:0000256" key="5">
    <source>
        <dbReference type="ARBA" id="ARBA00022927"/>
    </source>
</evidence>